<evidence type="ECO:0008006" key="4">
    <source>
        <dbReference type="Google" id="ProtNLM"/>
    </source>
</evidence>
<gene>
    <name evidence="2" type="ORF">JQ615_12835</name>
</gene>
<proteinExistence type="predicted"/>
<dbReference type="RefSeq" id="WP_212492764.1">
    <property type="nucleotide sequence ID" value="NZ_JAFCJH010000011.1"/>
</dbReference>
<name>A0ABS5FHP1_9BRAD</name>
<organism evidence="2 3">
    <name type="scientific">Bradyrhizobium jicamae</name>
    <dbReference type="NCBI Taxonomy" id="280332"/>
    <lineage>
        <taxon>Bacteria</taxon>
        <taxon>Pseudomonadati</taxon>
        <taxon>Pseudomonadota</taxon>
        <taxon>Alphaproteobacteria</taxon>
        <taxon>Hyphomicrobiales</taxon>
        <taxon>Nitrobacteraceae</taxon>
        <taxon>Bradyrhizobium</taxon>
    </lineage>
</organism>
<comment type="caution">
    <text evidence="2">The sequence shown here is derived from an EMBL/GenBank/DDBJ whole genome shotgun (WGS) entry which is preliminary data.</text>
</comment>
<keyword evidence="3" id="KW-1185">Reference proteome</keyword>
<evidence type="ECO:0000313" key="3">
    <source>
        <dbReference type="Proteomes" id="UP001315278"/>
    </source>
</evidence>
<feature type="compositionally biased region" description="Polar residues" evidence="1">
    <location>
        <begin position="1"/>
        <end position="18"/>
    </location>
</feature>
<evidence type="ECO:0000313" key="2">
    <source>
        <dbReference type="EMBL" id="MBR0796272.1"/>
    </source>
</evidence>
<dbReference type="Proteomes" id="UP001315278">
    <property type="component" value="Unassembled WGS sequence"/>
</dbReference>
<reference evidence="3" key="1">
    <citation type="journal article" date="2021" name="ISME J.">
        <title>Evolutionary origin and ecological implication of a unique nif island in free-living Bradyrhizobium lineages.</title>
        <authorList>
            <person name="Tao J."/>
        </authorList>
    </citation>
    <scope>NUCLEOTIDE SEQUENCE [LARGE SCALE GENOMIC DNA]</scope>
    <source>
        <strain evidence="3">SZCCT0434</strain>
    </source>
</reference>
<accession>A0ABS5FHP1</accession>
<evidence type="ECO:0000256" key="1">
    <source>
        <dbReference type="SAM" id="MobiDB-lite"/>
    </source>
</evidence>
<sequence length="238" mass="26213">MASFGWTRTNSTAKTPASDQEADFGFGGLTDPLSMLEALDKAVPRYLDLADNGVLVYPACKRKAGDIKGDARGIWEHTRLEAMRYVPMVPRQDPSLLVDPARQAEMVDAFLRQQPHENTVIDFTGTAIDDYGIAIYAALNWLNHCGGISGADPQKFSGTLRSFRKVMVVARQWWALDGAAERCRQLLDARERPPLVFFLLWAECTNLGREIALAATRDAATADTALRIQSAEDPADLA</sequence>
<feature type="region of interest" description="Disordered" evidence="1">
    <location>
        <begin position="1"/>
        <end position="23"/>
    </location>
</feature>
<dbReference type="EMBL" id="JAFCJH010000011">
    <property type="protein sequence ID" value="MBR0796272.1"/>
    <property type="molecule type" value="Genomic_DNA"/>
</dbReference>
<protein>
    <recommendedName>
        <fullName evidence="4">Terminase</fullName>
    </recommendedName>
</protein>